<comment type="caution">
    <text evidence="9">The sequence shown here is derived from an EMBL/GenBank/DDBJ whole genome shotgun (WGS) entry which is preliminary data.</text>
</comment>
<proteinExistence type="inferred from homology"/>
<dbReference type="InterPro" id="IPR037294">
    <property type="entry name" value="ABC_BtuC-like"/>
</dbReference>
<evidence type="ECO:0000256" key="4">
    <source>
        <dbReference type="ARBA" id="ARBA00022475"/>
    </source>
</evidence>
<feature type="transmembrane region" description="Helical" evidence="8">
    <location>
        <begin position="63"/>
        <end position="85"/>
    </location>
</feature>
<evidence type="ECO:0000256" key="8">
    <source>
        <dbReference type="SAM" id="Phobius"/>
    </source>
</evidence>
<feature type="transmembrane region" description="Helical" evidence="8">
    <location>
        <begin position="204"/>
        <end position="225"/>
    </location>
</feature>
<protein>
    <submittedName>
        <fullName evidence="9">Iron chelate uptake ABC transporter family permease subunit</fullName>
    </submittedName>
</protein>
<dbReference type="Proteomes" id="UP001198565">
    <property type="component" value="Unassembled WGS sequence"/>
</dbReference>
<feature type="transmembrane region" description="Helical" evidence="8">
    <location>
        <begin position="292"/>
        <end position="314"/>
    </location>
</feature>
<comment type="similarity">
    <text evidence="2">Belongs to the binding-protein-dependent transport system permease family. FecCD subfamily.</text>
</comment>
<evidence type="ECO:0000313" key="10">
    <source>
        <dbReference type="Proteomes" id="UP001198565"/>
    </source>
</evidence>
<evidence type="ECO:0000256" key="7">
    <source>
        <dbReference type="ARBA" id="ARBA00023136"/>
    </source>
</evidence>
<accession>A0ABS7QKQ6</accession>
<gene>
    <name evidence="9" type="ORF">K7472_00635</name>
</gene>
<keyword evidence="3" id="KW-0813">Transport</keyword>
<feature type="transmembrane region" description="Helical" evidence="8">
    <location>
        <begin position="146"/>
        <end position="167"/>
    </location>
</feature>
<evidence type="ECO:0000256" key="1">
    <source>
        <dbReference type="ARBA" id="ARBA00004651"/>
    </source>
</evidence>
<comment type="subcellular location">
    <subcellularLocation>
        <location evidence="1">Cell membrane</location>
        <topology evidence="1">Multi-pass membrane protein</topology>
    </subcellularLocation>
</comment>
<feature type="transmembrane region" description="Helical" evidence="8">
    <location>
        <begin position="364"/>
        <end position="383"/>
    </location>
</feature>
<dbReference type="PANTHER" id="PTHR30472:SF1">
    <property type="entry name" value="FE(3+) DICITRATE TRANSPORT SYSTEM PERMEASE PROTEIN FECC-RELATED"/>
    <property type="match status" value="1"/>
</dbReference>
<dbReference type="InterPro" id="IPR000522">
    <property type="entry name" value="ABC_transptr_permease_BtuC"/>
</dbReference>
<feature type="transmembrane region" description="Helical" evidence="8">
    <location>
        <begin position="173"/>
        <end position="192"/>
    </location>
</feature>
<evidence type="ECO:0000313" key="9">
    <source>
        <dbReference type="EMBL" id="MBY8883351.1"/>
    </source>
</evidence>
<evidence type="ECO:0000256" key="2">
    <source>
        <dbReference type="ARBA" id="ARBA00007935"/>
    </source>
</evidence>
<feature type="transmembrane region" description="Helical" evidence="8">
    <location>
        <begin position="248"/>
        <end position="271"/>
    </location>
</feature>
<dbReference type="CDD" id="cd06550">
    <property type="entry name" value="TM_ABC_iron-siderophores_like"/>
    <property type="match status" value="1"/>
</dbReference>
<organism evidence="9 10">
    <name type="scientific">Streptantibioticus parmotrematis</name>
    <dbReference type="NCBI Taxonomy" id="2873249"/>
    <lineage>
        <taxon>Bacteria</taxon>
        <taxon>Bacillati</taxon>
        <taxon>Actinomycetota</taxon>
        <taxon>Actinomycetes</taxon>
        <taxon>Kitasatosporales</taxon>
        <taxon>Streptomycetaceae</taxon>
        <taxon>Streptantibioticus</taxon>
    </lineage>
</organism>
<keyword evidence="6 8" id="KW-1133">Transmembrane helix</keyword>
<dbReference type="Gene3D" id="1.10.3470.10">
    <property type="entry name" value="ABC transporter involved in vitamin B12 uptake, BtuC"/>
    <property type="match status" value="1"/>
</dbReference>
<dbReference type="PANTHER" id="PTHR30472">
    <property type="entry name" value="FERRIC ENTEROBACTIN TRANSPORT SYSTEM PERMEASE PROTEIN"/>
    <property type="match status" value="1"/>
</dbReference>
<feature type="transmembrane region" description="Helical" evidence="8">
    <location>
        <begin position="117"/>
        <end position="134"/>
    </location>
</feature>
<dbReference type="SUPFAM" id="SSF81345">
    <property type="entry name" value="ABC transporter involved in vitamin B12 uptake, BtuC"/>
    <property type="match status" value="1"/>
</dbReference>
<keyword evidence="4" id="KW-1003">Cell membrane</keyword>
<keyword evidence="7 8" id="KW-0472">Membrane</keyword>
<evidence type="ECO:0000256" key="5">
    <source>
        <dbReference type="ARBA" id="ARBA00022692"/>
    </source>
</evidence>
<keyword evidence="5 8" id="KW-0812">Transmembrane</keyword>
<dbReference type="EMBL" id="JAINVZ010000001">
    <property type="protein sequence ID" value="MBY8883351.1"/>
    <property type="molecule type" value="Genomic_DNA"/>
</dbReference>
<feature type="transmembrane region" description="Helical" evidence="8">
    <location>
        <begin position="334"/>
        <end position="352"/>
    </location>
</feature>
<keyword evidence="10" id="KW-1185">Reference proteome</keyword>
<name>A0ABS7QKQ6_9ACTN</name>
<dbReference type="Pfam" id="PF01032">
    <property type="entry name" value="FecCD"/>
    <property type="match status" value="1"/>
</dbReference>
<sequence length="388" mass="39195">MTVVILSRGAGGSTKGAALIAGTTKVRLTSLPVSQSTASEIRPVPPTETPAGPARRRSTAAKALGLVACLGALAVVLLLSLAIGAKSIPPHSAFDALFHFNGSDDELVVRQQRLPRTGLGLEVGVALGLAGALMQALTRNPLADPGILGVNSGASAAVAVAIGFLGLNGTLSYIWFAFAGAALVSVVVYVLGSAGRTAATPVRLALAGTAVTAALTAFTSAVLLLEPDTFDQFRYWNVGSVVGRDASVIWQVMPFVAVGAALALGLSRSLNALALGEDSGRALGARPGRTRALGALAVTLLCGAATAAVGPIGFIGLVVPHLARFLTGPDQRWVLPYSAVLAPVLLVGSDVLGRVVARPGEVEVGIVTAFLGAPVFIALARSGRISQL</sequence>
<evidence type="ECO:0000256" key="3">
    <source>
        <dbReference type="ARBA" id="ARBA00022448"/>
    </source>
</evidence>
<reference evidence="9 10" key="1">
    <citation type="submission" date="2021-08" db="EMBL/GenBank/DDBJ databases">
        <title>Streptomyces sp. PTM05 isolated from lichen.</title>
        <authorList>
            <person name="Somphong A."/>
            <person name="Phongsopitanun W."/>
            <person name="Tanasupawat S."/>
        </authorList>
    </citation>
    <scope>NUCLEOTIDE SEQUENCE [LARGE SCALE GENOMIC DNA]</scope>
    <source>
        <strain evidence="9 10">Ptm05</strain>
    </source>
</reference>
<evidence type="ECO:0000256" key="6">
    <source>
        <dbReference type="ARBA" id="ARBA00022989"/>
    </source>
</evidence>